<evidence type="ECO:0000313" key="1">
    <source>
        <dbReference type="EMBL" id="KXB35107.1"/>
    </source>
</evidence>
<organism evidence="1 2">
    <name type="scientific">Atopobium deltae</name>
    <dbReference type="NCBI Taxonomy" id="1393034"/>
    <lineage>
        <taxon>Bacteria</taxon>
        <taxon>Bacillati</taxon>
        <taxon>Actinomycetota</taxon>
        <taxon>Coriobacteriia</taxon>
        <taxon>Coriobacteriales</taxon>
        <taxon>Atopobiaceae</taxon>
        <taxon>Atopobium</taxon>
    </lineage>
</organism>
<evidence type="ECO:0000313" key="2">
    <source>
        <dbReference type="Proteomes" id="UP000070675"/>
    </source>
</evidence>
<dbReference type="PATRIC" id="fig|1393034.3.peg.453"/>
<dbReference type="STRING" id="1393034.HMPREF3192_00472"/>
<gene>
    <name evidence="1" type="ORF">HMPREF3192_00472</name>
</gene>
<name>A0A133XVY3_9ACTN</name>
<protein>
    <submittedName>
        <fullName evidence="1">Uncharacterized protein</fullName>
    </submittedName>
</protein>
<comment type="caution">
    <text evidence="1">The sequence shown here is derived from an EMBL/GenBank/DDBJ whole genome shotgun (WGS) entry which is preliminary data.</text>
</comment>
<dbReference type="Proteomes" id="UP000070675">
    <property type="component" value="Unassembled WGS sequence"/>
</dbReference>
<proteinExistence type="predicted"/>
<sequence length="146" mass="16224">MTRVVSLLALVLILGVALAFMLAYSQRRSAQQASLSSKRVSLEAEAQTNAASPKKQNARQIFSQETKEVSGDLTQAATQVLKHYQRLNDSIVVRYGYLDLQGNVWSCTFQTKEGVSIVFVSRHSKQTSRISTVRLTKDAVRKAYQG</sequence>
<dbReference type="EMBL" id="LSCR01000006">
    <property type="protein sequence ID" value="KXB35107.1"/>
    <property type="molecule type" value="Genomic_DNA"/>
</dbReference>
<accession>A0A133XVY3</accession>
<reference evidence="2" key="1">
    <citation type="submission" date="2016-01" db="EMBL/GenBank/DDBJ databases">
        <authorList>
            <person name="Mitreva M."/>
            <person name="Pepin K.H."/>
            <person name="Mihindukulasuriya K.A."/>
            <person name="Fulton R."/>
            <person name="Fronick C."/>
            <person name="O'Laughlin M."/>
            <person name="Miner T."/>
            <person name="Herter B."/>
            <person name="Rosa B.A."/>
            <person name="Cordes M."/>
            <person name="Tomlinson C."/>
            <person name="Wollam A."/>
            <person name="Palsikar V.B."/>
            <person name="Mardis E.R."/>
            <person name="Wilson R.K."/>
        </authorList>
    </citation>
    <scope>NUCLEOTIDE SEQUENCE [LARGE SCALE GENOMIC DNA]</scope>
    <source>
        <strain evidence="2">DNF00019</strain>
    </source>
</reference>
<keyword evidence="2" id="KW-1185">Reference proteome</keyword>
<dbReference type="AlphaFoldDB" id="A0A133XVY3"/>